<dbReference type="Gene3D" id="3.40.50.1010">
    <property type="entry name" value="5'-nuclease"/>
    <property type="match status" value="1"/>
</dbReference>
<evidence type="ECO:0000259" key="1">
    <source>
        <dbReference type="Pfam" id="PF01850"/>
    </source>
</evidence>
<evidence type="ECO:0000313" key="2">
    <source>
        <dbReference type="EMBL" id="MEE3717204.1"/>
    </source>
</evidence>
<gene>
    <name evidence="2" type="ORF">V2H45_10640</name>
</gene>
<dbReference type="InterPro" id="IPR039018">
    <property type="entry name" value="VapC20-like"/>
</dbReference>
<accession>A0AAW9PR85</accession>
<dbReference type="InterPro" id="IPR029060">
    <property type="entry name" value="PIN-like_dom_sf"/>
</dbReference>
<dbReference type="GO" id="GO:0004521">
    <property type="term" value="F:RNA endonuclease activity"/>
    <property type="evidence" value="ECO:0007669"/>
    <property type="project" value="InterPro"/>
</dbReference>
<proteinExistence type="predicted"/>
<dbReference type="GO" id="GO:0016075">
    <property type="term" value="P:rRNA catabolic process"/>
    <property type="evidence" value="ECO:0007669"/>
    <property type="project" value="TreeGrafter"/>
</dbReference>
<dbReference type="Pfam" id="PF01850">
    <property type="entry name" value="PIN"/>
    <property type="match status" value="1"/>
</dbReference>
<feature type="domain" description="PIN" evidence="1">
    <location>
        <begin position="2"/>
        <end position="123"/>
    </location>
</feature>
<dbReference type="AlphaFoldDB" id="A0AAW9PR85"/>
<comment type="caution">
    <text evidence="2">The sequence shown here is derived from an EMBL/GenBank/DDBJ whole genome shotgun (WGS) entry which is preliminary data.</text>
</comment>
<dbReference type="EMBL" id="JAZBJZ010000035">
    <property type="protein sequence ID" value="MEE3717204.1"/>
    <property type="molecule type" value="Genomic_DNA"/>
</dbReference>
<dbReference type="InterPro" id="IPR002716">
    <property type="entry name" value="PIN_dom"/>
</dbReference>
<keyword evidence="3" id="KW-1185">Reference proteome</keyword>
<protein>
    <submittedName>
        <fullName evidence="2">PIN domain-containing protein</fullName>
    </submittedName>
</protein>
<reference evidence="2" key="1">
    <citation type="submission" date="2024-01" db="EMBL/GenBank/DDBJ databases">
        <title>Bank of Algae and Cyanobacteria of the Azores (BACA) strain genomes.</title>
        <authorList>
            <person name="Luz R."/>
            <person name="Cordeiro R."/>
            <person name="Fonseca A."/>
            <person name="Goncalves V."/>
        </authorList>
    </citation>
    <scope>NUCLEOTIDE SEQUENCE</scope>
    <source>
        <strain evidence="2">BACA0141</strain>
    </source>
</reference>
<dbReference type="PANTHER" id="PTHR42188:SF1">
    <property type="entry name" value="23S RRNA-SPECIFIC ENDONUCLEASE VAPC20"/>
    <property type="match status" value="1"/>
</dbReference>
<sequence length="151" mass="17302">MMLLDTSGLLCLHFSTEPLHTQALANYQEAKTRLTHSYIIAEYVALANARRFSRSSVLNFVVDLLGSPDIETVWVDEALHRAAVELLIVRQDKTYSLCDAVSFVLMHQRKVTKALTTDKHFEQEGFVRLLQPPNISDRAIVMLRKIMSMYY</sequence>
<dbReference type="SUPFAM" id="SSF88723">
    <property type="entry name" value="PIN domain-like"/>
    <property type="match status" value="1"/>
</dbReference>
<dbReference type="Proteomes" id="UP001333818">
    <property type="component" value="Unassembled WGS sequence"/>
</dbReference>
<evidence type="ECO:0000313" key="3">
    <source>
        <dbReference type="Proteomes" id="UP001333818"/>
    </source>
</evidence>
<name>A0AAW9PR85_9CYAN</name>
<organism evidence="2 3">
    <name type="scientific">Tumidithrix elongata BACA0141</name>
    <dbReference type="NCBI Taxonomy" id="2716417"/>
    <lineage>
        <taxon>Bacteria</taxon>
        <taxon>Bacillati</taxon>
        <taxon>Cyanobacteriota</taxon>
        <taxon>Cyanophyceae</taxon>
        <taxon>Pseudanabaenales</taxon>
        <taxon>Pseudanabaenaceae</taxon>
        <taxon>Tumidithrix</taxon>
        <taxon>Tumidithrix elongata</taxon>
    </lineage>
</organism>
<dbReference type="PANTHER" id="PTHR42188">
    <property type="entry name" value="23S RRNA-SPECIFIC ENDONUCLEASE VAPC20"/>
    <property type="match status" value="1"/>
</dbReference>